<dbReference type="InterPro" id="IPR008258">
    <property type="entry name" value="Transglycosylase_SLT_dom_1"/>
</dbReference>
<dbReference type="GO" id="GO:0016020">
    <property type="term" value="C:membrane"/>
    <property type="evidence" value="ECO:0007669"/>
    <property type="project" value="InterPro"/>
</dbReference>
<dbReference type="PROSITE" id="PS00922">
    <property type="entry name" value="TRANSGLYCOSYLASE"/>
    <property type="match status" value="1"/>
</dbReference>
<dbReference type="GO" id="GO:0000270">
    <property type="term" value="P:peptidoglycan metabolic process"/>
    <property type="evidence" value="ECO:0007669"/>
    <property type="project" value="InterPro"/>
</dbReference>
<dbReference type="InterPro" id="IPR008939">
    <property type="entry name" value="Lytic_TGlycosylase_superhlx_U"/>
</dbReference>
<dbReference type="GO" id="GO:0008933">
    <property type="term" value="F:peptidoglycan lytic transglycosylase activity"/>
    <property type="evidence" value="ECO:0007669"/>
    <property type="project" value="InterPro"/>
</dbReference>
<feature type="domain" description="Transglycosylase SLT" evidence="2">
    <location>
        <begin position="314"/>
        <end position="401"/>
    </location>
</feature>
<dbReference type="SUPFAM" id="SSF48435">
    <property type="entry name" value="Bacterial muramidases"/>
    <property type="match status" value="1"/>
</dbReference>
<dbReference type="PANTHER" id="PTHR37423">
    <property type="entry name" value="SOLUBLE LYTIC MUREIN TRANSGLYCOSYLASE-RELATED"/>
    <property type="match status" value="1"/>
</dbReference>
<organism evidence="3">
    <name type="scientific">marine metagenome</name>
    <dbReference type="NCBI Taxonomy" id="408172"/>
    <lineage>
        <taxon>unclassified sequences</taxon>
        <taxon>metagenomes</taxon>
        <taxon>ecological metagenomes</taxon>
    </lineage>
</organism>
<sequence>ADWLAWENKYWDLKRMLRYLPKDYQGLYNARLLLMSKSYGVDNAIRKVPSKFKKNPGLLYDRLKWRRKRGRVDSSLEILLEIKNDPKSMVRPDKWWFEREIISRALIYKKKYAIAYKIASNHGMKDGPEFAEAEWMSGWIALSFLDDPVLATQHFHTFFENVGYPISLSRGAYWLGKSYEKLNDIESSEKWFKEASKYLTTYYGQLAFIKIYPNKDFYLDKEVIGPGEIEKRAFSRNELTKLVVLLHEINKTKYAKDILKHLAASNINQGSEILAGDLAVSIGRYDFAIQIAKQASYEKRFHYTLNFPIIDVPIKINNKRMPSPELILAIIRQESEFDARAHSYAGARGMMQLMTYTARVVAKRARLPYNKRKLTSDPNYNIKLGSYYMAELLEQYEGSYPFSIA</sequence>
<evidence type="ECO:0000256" key="1">
    <source>
        <dbReference type="ARBA" id="ARBA00022729"/>
    </source>
</evidence>
<accession>A0A382LAX9</accession>
<protein>
    <recommendedName>
        <fullName evidence="2">Transglycosylase SLT domain-containing protein</fullName>
    </recommendedName>
</protein>
<dbReference type="InterPro" id="IPR000189">
    <property type="entry name" value="Transglyc_AS"/>
</dbReference>
<dbReference type="Gene3D" id="1.25.20.10">
    <property type="entry name" value="Bacterial muramidases"/>
    <property type="match status" value="1"/>
</dbReference>
<dbReference type="AlphaFoldDB" id="A0A382LAX9"/>
<evidence type="ECO:0000259" key="2">
    <source>
        <dbReference type="Pfam" id="PF01464"/>
    </source>
</evidence>
<dbReference type="SUPFAM" id="SSF53955">
    <property type="entry name" value="Lysozyme-like"/>
    <property type="match status" value="1"/>
</dbReference>
<dbReference type="InterPro" id="IPR023346">
    <property type="entry name" value="Lysozyme-like_dom_sf"/>
</dbReference>
<evidence type="ECO:0000313" key="3">
    <source>
        <dbReference type="EMBL" id="SVC33015.1"/>
    </source>
</evidence>
<dbReference type="Gene3D" id="1.10.530.10">
    <property type="match status" value="1"/>
</dbReference>
<dbReference type="EMBL" id="UINC01085454">
    <property type="protein sequence ID" value="SVC33015.1"/>
    <property type="molecule type" value="Genomic_DNA"/>
</dbReference>
<dbReference type="Pfam" id="PF01464">
    <property type="entry name" value="SLT"/>
    <property type="match status" value="1"/>
</dbReference>
<feature type="non-terminal residue" evidence="3">
    <location>
        <position position="405"/>
    </location>
</feature>
<keyword evidence="1" id="KW-0732">Signal</keyword>
<name>A0A382LAX9_9ZZZZ</name>
<proteinExistence type="predicted"/>
<dbReference type="GO" id="GO:0042597">
    <property type="term" value="C:periplasmic space"/>
    <property type="evidence" value="ECO:0007669"/>
    <property type="project" value="InterPro"/>
</dbReference>
<dbReference type="GO" id="GO:0004553">
    <property type="term" value="F:hydrolase activity, hydrolyzing O-glycosyl compounds"/>
    <property type="evidence" value="ECO:0007669"/>
    <property type="project" value="InterPro"/>
</dbReference>
<reference evidence="3" key="1">
    <citation type="submission" date="2018-05" db="EMBL/GenBank/DDBJ databases">
        <authorList>
            <person name="Lanie J.A."/>
            <person name="Ng W.-L."/>
            <person name="Kazmierczak K.M."/>
            <person name="Andrzejewski T.M."/>
            <person name="Davidsen T.M."/>
            <person name="Wayne K.J."/>
            <person name="Tettelin H."/>
            <person name="Glass J.I."/>
            <person name="Rusch D."/>
            <person name="Podicherti R."/>
            <person name="Tsui H.-C.T."/>
            <person name="Winkler M.E."/>
        </authorList>
    </citation>
    <scope>NUCLEOTIDE SEQUENCE</scope>
</reference>
<gene>
    <name evidence="3" type="ORF">METZ01_LOCUS285869</name>
</gene>
<feature type="non-terminal residue" evidence="3">
    <location>
        <position position="1"/>
    </location>
</feature>
<dbReference type="PANTHER" id="PTHR37423:SF2">
    <property type="entry name" value="MEMBRANE-BOUND LYTIC MUREIN TRANSGLYCOSYLASE C"/>
    <property type="match status" value="1"/>
</dbReference>